<gene>
    <name evidence="1" type="ORF">LOK49_LG09G02161</name>
</gene>
<dbReference type="EMBL" id="CM045765">
    <property type="protein sequence ID" value="KAI8000727.1"/>
    <property type="molecule type" value="Genomic_DNA"/>
</dbReference>
<protein>
    <submittedName>
        <fullName evidence="1">LRR receptor-like serine/threonine-protein kinase</fullName>
    </submittedName>
</protein>
<evidence type="ECO:0000313" key="2">
    <source>
        <dbReference type="Proteomes" id="UP001060215"/>
    </source>
</evidence>
<organism evidence="1 2">
    <name type="scientific">Camellia lanceoleosa</name>
    <dbReference type="NCBI Taxonomy" id="1840588"/>
    <lineage>
        <taxon>Eukaryota</taxon>
        <taxon>Viridiplantae</taxon>
        <taxon>Streptophyta</taxon>
        <taxon>Embryophyta</taxon>
        <taxon>Tracheophyta</taxon>
        <taxon>Spermatophyta</taxon>
        <taxon>Magnoliopsida</taxon>
        <taxon>eudicotyledons</taxon>
        <taxon>Gunneridae</taxon>
        <taxon>Pentapetalae</taxon>
        <taxon>asterids</taxon>
        <taxon>Ericales</taxon>
        <taxon>Theaceae</taxon>
        <taxon>Camellia</taxon>
    </lineage>
</organism>
<accession>A0ACC0GJS9</accession>
<keyword evidence="2" id="KW-1185">Reference proteome</keyword>
<reference evidence="1 2" key="1">
    <citation type="journal article" date="2022" name="Plant J.">
        <title>Chromosome-level genome of Camellia lanceoleosa provides a valuable resource for understanding genome evolution and self-incompatibility.</title>
        <authorList>
            <person name="Gong W."/>
            <person name="Xiao S."/>
            <person name="Wang L."/>
            <person name="Liao Z."/>
            <person name="Chang Y."/>
            <person name="Mo W."/>
            <person name="Hu G."/>
            <person name="Li W."/>
            <person name="Zhao G."/>
            <person name="Zhu H."/>
            <person name="Hu X."/>
            <person name="Ji K."/>
            <person name="Xiang X."/>
            <person name="Song Q."/>
            <person name="Yuan D."/>
            <person name="Jin S."/>
            <person name="Zhang L."/>
        </authorList>
    </citation>
    <scope>NUCLEOTIDE SEQUENCE [LARGE SCALE GENOMIC DNA]</scope>
    <source>
        <strain evidence="1">SQ_2022a</strain>
    </source>
</reference>
<dbReference type="Proteomes" id="UP001060215">
    <property type="component" value="Chromosome 8"/>
</dbReference>
<name>A0ACC0GJS9_9ERIC</name>
<proteinExistence type="predicted"/>
<sequence length="96" mass="10491">MMKIALLCTNPSPALRLAMSVVVSMLEGHLDIQALVMDPSIYGDEYKFICLKDKYDELQLQSSSEAQTIIDSMVTLQIGSSSTSSNDLCEINIDSA</sequence>
<evidence type="ECO:0000313" key="1">
    <source>
        <dbReference type="EMBL" id="KAI8000727.1"/>
    </source>
</evidence>
<comment type="caution">
    <text evidence="1">The sequence shown here is derived from an EMBL/GenBank/DDBJ whole genome shotgun (WGS) entry which is preliminary data.</text>
</comment>